<sequence>MGLALYGDKAASTRYRLFQYKSLLEESGIELEVFSLLSNEYLVKKFNGERVSLLVMLVSVFNRIKILLKQKKYDCAIVHCEIFPLLPGWIESRILKIPYIYDFDDAFYLKYQSKRFQFISPFLANKFLPVIKRAYCVTAGNNTLKNYASSINENTFLLPTVVDTVRYKVLKKTVTNALTVGWIGSPSTASYLKGISKPLSILGESQDVRLVVIGGKAPCIKNVDVIELPWNEDDEVNEINNFDIGVMPLPDSPWERGKCGFKLIQYMACGLPVIASPIGVNSEIVEHGVNGFLVETDEEWESSLRTLMGDPELRHRMGQAGRVKIERQYSLQVTGPVLTSVIKSIVKGS</sequence>
<accession>A0A381S4S0</accession>
<keyword evidence="1" id="KW-0328">Glycosyltransferase</keyword>
<dbReference type="PANTHER" id="PTHR12526:SF510">
    <property type="entry name" value="D-INOSITOL 3-PHOSPHATE GLYCOSYLTRANSFERASE"/>
    <property type="match status" value="1"/>
</dbReference>
<evidence type="ECO:0000256" key="1">
    <source>
        <dbReference type="ARBA" id="ARBA00022676"/>
    </source>
</evidence>
<gene>
    <name evidence="3" type="ORF">METZ01_LOCUS49007</name>
</gene>
<name>A0A381S4S0_9ZZZZ</name>
<organism evidence="3">
    <name type="scientific">marine metagenome</name>
    <dbReference type="NCBI Taxonomy" id="408172"/>
    <lineage>
        <taxon>unclassified sequences</taxon>
        <taxon>metagenomes</taxon>
        <taxon>ecological metagenomes</taxon>
    </lineage>
</organism>
<evidence type="ECO:0008006" key="4">
    <source>
        <dbReference type="Google" id="ProtNLM"/>
    </source>
</evidence>
<dbReference type="Gene3D" id="3.40.50.2000">
    <property type="entry name" value="Glycogen Phosphorylase B"/>
    <property type="match status" value="2"/>
</dbReference>
<dbReference type="PANTHER" id="PTHR12526">
    <property type="entry name" value="GLYCOSYLTRANSFERASE"/>
    <property type="match status" value="1"/>
</dbReference>
<dbReference type="GO" id="GO:0016757">
    <property type="term" value="F:glycosyltransferase activity"/>
    <property type="evidence" value="ECO:0007669"/>
    <property type="project" value="UniProtKB-KW"/>
</dbReference>
<reference evidence="3" key="1">
    <citation type="submission" date="2018-05" db="EMBL/GenBank/DDBJ databases">
        <authorList>
            <person name="Lanie J.A."/>
            <person name="Ng W.-L."/>
            <person name="Kazmierczak K.M."/>
            <person name="Andrzejewski T.M."/>
            <person name="Davidsen T.M."/>
            <person name="Wayne K.J."/>
            <person name="Tettelin H."/>
            <person name="Glass J.I."/>
            <person name="Rusch D."/>
            <person name="Podicherti R."/>
            <person name="Tsui H.-C.T."/>
            <person name="Winkler M.E."/>
        </authorList>
    </citation>
    <scope>NUCLEOTIDE SEQUENCE</scope>
</reference>
<evidence type="ECO:0000313" key="3">
    <source>
        <dbReference type="EMBL" id="SUZ96153.1"/>
    </source>
</evidence>
<evidence type="ECO:0000256" key="2">
    <source>
        <dbReference type="ARBA" id="ARBA00022679"/>
    </source>
</evidence>
<keyword evidence="2" id="KW-0808">Transferase</keyword>
<dbReference type="SUPFAM" id="SSF53756">
    <property type="entry name" value="UDP-Glycosyltransferase/glycogen phosphorylase"/>
    <property type="match status" value="1"/>
</dbReference>
<dbReference type="Pfam" id="PF13692">
    <property type="entry name" value="Glyco_trans_1_4"/>
    <property type="match status" value="1"/>
</dbReference>
<dbReference type="EMBL" id="UINC01002388">
    <property type="protein sequence ID" value="SUZ96153.1"/>
    <property type="molecule type" value="Genomic_DNA"/>
</dbReference>
<dbReference type="AlphaFoldDB" id="A0A381S4S0"/>
<proteinExistence type="predicted"/>
<protein>
    <recommendedName>
        <fullName evidence="4">Glycosyl transferase family 1 domain-containing protein</fullName>
    </recommendedName>
</protein>
<dbReference type="CDD" id="cd03801">
    <property type="entry name" value="GT4_PimA-like"/>
    <property type="match status" value="1"/>
</dbReference>